<keyword evidence="2" id="KW-0808">Transferase</keyword>
<proteinExistence type="predicted"/>
<dbReference type="InterPro" id="IPR000182">
    <property type="entry name" value="GNAT_dom"/>
</dbReference>
<protein>
    <submittedName>
        <fullName evidence="2">GNAT family N-acetyltransferase</fullName>
    </submittedName>
</protein>
<evidence type="ECO:0000313" key="3">
    <source>
        <dbReference type="Proteomes" id="UP000179934"/>
    </source>
</evidence>
<dbReference type="CDD" id="cd04301">
    <property type="entry name" value="NAT_SF"/>
    <property type="match status" value="1"/>
</dbReference>
<dbReference type="RefSeq" id="WP_042024010.1">
    <property type="nucleotide sequence ID" value="NZ_CDBW01000044.1"/>
</dbReference>
<dbReference type="EMBL" id="MKFU01000001">
    <property type="protein sequence ID" value="OHY96832.1"/>
    <property type="molecule type" value="Genomic_DNA"/>
</dbReference>
<name>A0A1S2D7C5_AERSO</name>
<dbReference type="STRING" id="646.BJD16_00825"/>
<dbReference type="AlphaFoldDB" id="A0A1S2D7C5"/>
<dbReference type="PROSITE" id="PS51186">
    <property type="entry name" value="GNAT"/>
    <property type="match status" value="1"/>
</dbReference>
<organism evidence="2 3">
    <name type="scientific">Aeromonas sobria</name>
    <dbReference type="NCBI Taxonomy" id="646"/>
    <lineage>
        <taxon>Bacteria</taxon>
        <taxon>Pseudomonadati</taxon>
        <taxon>Pseudomonadota</taxon>
        <taxon>Gammaproteobacteria</taxon>
        <taxon>Aeromonadales</taxon>
        <taxon>Aeromonadaceae</taxon>
        <taxon>Aeromonas</taxon>
    </lineage>
</organism>
<gene>
    <name evidence="2" type="ORF">BJD16_00825</name>
</gene>
<dbReference type="InterPro" id="IPR016181">
    <property type="entry name" value="Acyl_CoA_acyltransferase"/>
</dbReference>
<dbReference type="GO" id="GO:0016747">
    <property type="term" value="F:acyltransferase activity, transferring groups other than amino-acyl groups"/>
    <property type="evidence" value="ECO:0007669"/>
    <property type="project" value="InterPro"/>
</dbReference>
<comment type="caution">
    <text evidence="2">The sequence shown here is derived from an EMBL/GenBank/DDBJ whole genome shotgun (WGS) entry which is preliminary data.</text>
</comment>
<dbReference type="SUPFAM" id="SSF55729">
    <property type="entry name" value="Acyl-CoA N-acyltransferases (Nat)"/>
    <property type="match status" value="1"/>
</dbReference>
<evidence type="ECO:0000259" key="1">
    <source>
        <dbReference type="PROSITE" id="PS51186"/>
    </source>
</evidence>
<evidence type="ECO:0000313" key="2">
    <source>
        <dbReference type="EMBL" id="OHY96832.1"/>
    </source>
</evidence>
<dbReference type="PANTHER" id="PTHR39173">
    <property type="entry name" value="ACETYLTRANSFERASE"/>
    <property type="match status" value="1"/>
</dbReference>
<reference evidence="2 3" key="1">
    <citation type="submission" date="2016-09" db="EMBL/GenBank/DDBJ databases">
        <title>Draft Genome Sequence of Aeromonas sobria Strain 08005, Isolated from Sick Rana catesbeiana.</title>
        <authorList>
            <person name="Yang Q."/>
        </authorList>
    </citation>
    <scope>NUCLEOTIDE SEQUENCE [LARGE SCALE GENOMIC DNA]</scope>
    <source>
        <strain evidence="2 3">08005</strain>
    </source>
</reference>
<sequence length="198" mass="22023">MTDSPIKAPDQPEPTRFECRPARLADAPAYHRYVVECAEAGMPLYQVAQFDPDGWLQSLLDHAEGHNLPSGYLPTTTYFALDGEEILATLRLRHGDNEATRQWLGHIGYETRPSRRGEGAASALLCWIQQALSAPVLISCGEENLASRKVIAAAGGEWLGRRYHPGDRRWLEMYRIDPLPRPTAADLLATATSDQLQE</sequence>
<feature type="domain" description="N-acetyltransferase" evidence="1">
    <location>
        <begin position="17"/>
        <end position="180"/>
    </location>
</feature>
<dbReference type="OrthoDB" id="9797989at2"/>
<dbReference type="PANTHER" id="PTHR39173:SF1">
    <property type="entry name" value="ACETYLTRANSFERASE"/>
    <property type="match status" value="1"/>
</dbReference>
<dbReference type="GeneID" id="58924205"/>
<dbReference type="Proteomes" id="UP000179934">
    <property type="component" value="Unassembled WGS sequence"/>
</dbReference>
<accession>A0A1S2D7C5</accession>
<dbReference type="Gene3D" id="3.40.630.30">
    <property type="match status" value="1"/>
</dbReference>